<evidence type="ECO:0000313" key="3">
    <source>
        <dbReference type="Proteomes" id="UP000298588"/>
    </source>
</evidence>
<dbReference type="InterPro" id="IPR036388">
    <property type="entry name" value="WH-like_DNA-bd_sf"/>
</dbReference>
<dbReference type="PRINTS" id="PR00598">
    <property type="entry name" value="HTHMARR"/>
</dbReference>
<dbReference type="InterPro" id="IPR000835">
    <property type="entry name" value="HTH_MarR-typ"/>
</dbReference>
<keyword evidence="3" id="KW-1185">Reference proteome</keyword>
<dbReference type="Proteomes" id="UP000298588">
    <property type="component" value="Chromosome"/>
</dbReference>
<gene>
    <name evidence="2" type="ORF">E8L99_20945</name>
</gene>
<dbReference type="InterPro" id="IPR036390">
    <property type="entry name" value="WH_DNA-bd_sf"/>
</dbReference>
<dbReference type="PANTHER" id="PTHR33164">
    <property type="entry name" value="TRANSCRIPTIONAL REGULATOR, MARR FAMILY"/>
    <property type="match status" value="1"/>
</dbReference>
<dbReference type="OrthoDB" id="2287011at2"/>
<evidence type="ECO:0000259" key="1">
    <source>
        <dbReference type="PROSITE" id="PS50995"/>
    </source>
</evidence>
<dbReference type="RefSeq" id="WP_137101374.1">
    <property type="nucleotide sequence ID" value="NZ_CP039865.1"/>
</dbReference>
<dbReference type="Gene3D" id="1.10.10.10">
    <property type="entry name" value="Winged helix-like DNA-binding domain superfamily/Winged helix DNA-binding domain"/>
    <property type="match status" value="1"/>
</dbReference>
<dbReference type="InterPro" id="IPR039422">
    <property type="entry name" value="MarR/SlyA-like"/>
</dbReference>
<dbReference type="PROSITE" id="PS50995">
    <property type="entry name" value="HTH_MARR_2"/>
    <property type="match status" value="1"/>
</dbReference>
<dbReference type="GO" id="GO:0006950">
    <property type="term" value="P:response to stress"/>
    <property type="evidence" value="ECO:0007669"/>
    <property type="project" value="TreeGrafter"/>
</dbReference>
<accession>A0A4D7QR21</accession>
<dbReference type="SMART" id="SM00347">
    <property type="entry name" value="HTH_MARR"/>
    <property type="match status" value="1"/>
</dbReference>
<proteinExistence type="predicted"/>
<protein>
    <submittedName>
        <fullName evidence="2">Winged helix-turn-helix transcriptional regulator</fullName>
    </submittedName>
</protein>
<dbReference type="SUPFAM" id="SSF46785">
    <property type="entry name" value="Winged helix' DNA-binding domain"/>
    <property type="match status" value="1"/>
</dbReference>
<dbReference type="GO" id="GO:0003700">
    <property type="term" value="F:DNA-binding transcription factor activity"/>
    <property type="evidence" value="ECO:0007669"/>
    <property type="project" value="InterPro"/>
</dbReference>
<dbReference type="AlphaFoldDB" id="A0A4D7QR21"/>
<name>A0A4D7QR21_9HYPH</name>
<dbReference type="EMBL" id="CP039865">
    <property type="protein sequence ID" value="QCK88046.1"/>
    <property type="molecule type" value="Genomic_DNA"/>
</dbReference>
<reference evidence="2 3" key="1">
    <citation type="submission" date="2019-04" db="EMBL/GenBank/DDBJ databases">
        <title>Phreatobacter aquaticus sp. nov.</title>
        <authorList>
            <person name="Choi A."/>
            <person name="Baek K."/>
        </authorList>
    </citation>
    <scope>NUCLEOTIDE SEQUENCE [LARGE SCALE GENOMIC DNA]</scope>
    <source>
        <strain evidence="2 3">NMCR1094</strain>
    </source>
</reference>
<dbReference type="KEGG" id="paqt:E8L99_20945"/>
<evidence type="ECO:0000313" key="2">
    <source>
        <dbReference type="EMBL" id="QCK88046.1"/>
    </source>
</evidence>
<dbReference type="Pfam" id="PF01047">
    <property type="entry name" value="MarR"/>
    <property type="match status" value="1"/>
</dbReference>
<sequence length="153" mass="16236">MSKPVALDVVHHVRDACLCLATQRAARTLARRFDRAFQPVGLTNGQFSLMMALGGAGTMRLGDLAEFLAMDRTTLTAALKALERRGLARSGPDATDKRARLLALTEAGHDVLHAAVPIWRAEHAALERELPADMADGLRAALTRVASQGGGGA</sequence>
<dbReference type="PANTHER" id="PTHR33164:SF105">
    <property type="entry name" value="TRANSCRIPTIONAL REPRESSOR PROTEIN-RELATED"/>
    <property type="match status" value="1"/>
</dbReference>
<organism evidence="2 3">
    <name type="scientific">Phreatobacter aquaticus</name>
    <dbReference type="NCBI Taxonomy" id="2570229"/>
    <lineage>
        <taxon>Bacteria</taxon>
        <taxon>Pseudomonadati</taxon>
        <taxon>Pseudomonadota</taxon>
        <taxon>Alphaproteobacteria</taxon>
        <taxon>Hyphomicrobiales</taxon>
        <taxon>Phreatobacteraceae</taxon>
        <taxon>Phreatobacter</taxon>
    </lineage>
</organism>
<feature type="domain" description="HTH marR-type" evidence="1">
    <location>
        <begin position="15"/>
        <end position="147"/>
    </location>
</feature>